<reference evidence="2 3" key="1">
    <citation type="submission" date="2023-06" db="EMBL/GenBank/DDBJ databases">
        <title>Azospirillum isscasensis sp.nov, a bacterium isolated from rhizosphere soil of rice.</title>
        <authorList>
            <person name="Wang H."/>
        </authorList>
    </citation>
    <scope>NUCLEOTIDE SEQUENCE [LARGE SCALE GENOMIC DNA]</scope>
    <source>
        <strain evidence="2 3">C340-1</strain>
    </source>
</reference>
<evidence type="ECO:0000313" key="3">
    <source>
        <dbReference type="Proteomes" id="UP001227317"/>
    </source>
</evidence>
<dbReference type="CDD" id="cd02440">
    <property type="entry name" value="AdoMet_MTases"/>
    <property type="match status" value="1"/>
</dbReference>
<dbReference type="EMBL" id="JAUJFI010000045">
    <property type="protein sequence ID" value="MDQ2103342.1"/>
    <property type="molecule type" value="Genomic_DNA"/>
</dbReference>
<dbReference type="GO" id="GO:0008168">
    <property type="term" value="F:methyltransferase activity"/>
    <property type="evidence" value="ECO:0007669"/>
    <property type="project" value="UniProtKB-KW"/>
</dbReference>
<comment type="caution">
    <text evidence="2">The sequence shown here is derived from an EMBL/GenBank/DDBJ whole genome shotgun (WGS) entry which is preliminary data.</text>
</comment>
<dbReference type="Gene3D" id="3.40.50.150">
    <property type="entry name" value="Vaccinia Virus protein VP39"/>
    <property type="match status" value="1"/>
</dbReference>
<dbReference type="RefSeq" id="WP_306706231.1">
    <property type="nucleotide sequence ID" value="NZ_JAUJFI010000045.1"/>
</dbReference>
<dbReference type="Pfam" id="PF08241">
    <property type="entry name" value="Methyltransf_11"/>
    <property type="match status" value="1"/>
</dbReference>
<proteinExistence type="predicted"/>
<keyword evidence="2" id="KW-0489">Methyltransferase</keyword>
<keyword evidence="3" id="KW-1185">Reference proteome</keyword>
<organism evidence="2 3">
    <name type="scientific">Azospirillum isscasi</name>
    <dbReference type="NCBI Taxonomy" id="3053926"/>
    <lineage>
        <taxon>Bacteria</taxon>
        <taxon>Pseudomonadati</taxon>
        <taxon>Pseudomonadota</taxon>
        <taxon>Alphaproteobacteria</taxon>
        <taxon>Rhodospirillales</taxon>
        <taxon>Azospirillaceae</taxon>
        <taxon>Azospirillum</taxon>
    </lineage>
</organism>
<protein>
    <submittedName>
        <fullName evidence="2">Methyltransferase domain-containing protein</fullName>
    </submittedName>
</protein>
<dbReference type="InterPro" id="IPR029063">
    <property type="entry name" value="SAM-dependent_MTases_sf"/>
</dbReference>
<sequence length="189" mass="21701">MKVLHLGCGSDIRKGWWNIDGNVPTHFHDDGTVVLNYDLRNKLPFSDNFFDTVYSAHFFEHIETMDTHRLLLDCHRVLRPGGLFRVSLPDARKMIKAYVEGDAAFFAKVDGFVDHHLPPAHLRSPIDYITRDARAWGHVCLYDAAKISQLLEATGFTNVHETDIDPQYDPSNPLRVFFSFYVQATKPIR</sequence>
<dbReference type="SUPFAM" id="SSF53335">
    <property type="entry name" value="S-adenosyl-L-methionine-dependent methyltransferases"/>
    <property type="match status" value="1"/>
</dbReference>
<evidence type="ECO:0000313" key="2">
    <source>
        <dbReference type="EMBL" id="MDQ2103342.1"/>
    </source>
</evidence>
<accession>A0ABU0WHM9</accession>
<evidence type="ECO:0000259" key="1">
    <source>
        <dbReference type="Pfam" id="PF08241"/>
    </source>
</evidence>
<dbReference type="InterPro" id="IPR013216">
    <property type="entry name" value="Methyltransf_11"/>
</dbReference>
<gene>
    <name evidence="2" type="ORF">QSG27_11650</name>
</gene>
<name>A0ABU0WHM9_9PROT</name>
<feature type="domain" description="Methyltransferase type 11" evidence="1">
    <location>
        <begin position="36"/>
        <end position="84"/>
    </location>
</feature>
<dbReference type="Proteomes" id="UP001227317">
    <property type="component" value="Unassembled WGS sequence"/>
</dbReference>
<keyword evidence="2" id="KW-0808">Transferase</keyword>
<dbReference type="GO" id="GO:0032259">
    <property type="term" value="P:methylation"/>
    <property type="evidence" value="ECO:0007669"/>
    <property type="project" value="UniProtKB-KW"/>
</dbReference>